<keyword evidence="4" id="KW-0547">Nucleotide-binding</keyword>
<dbReference type="GO" id="GO:0140358">
    <property type="term" value="F:P-type transmembrane transporter activity"/>
    <property type="evidence" value="ECO:0007669"/>
    <property type="project" value="InterPro"/>
</dbReference>
<dbReference type="InterPro" id="IPR023299">
    <property type="entry name" value="ATPase_P-typ_cyto_dom_N"/>
</dbReference>
<sequence>MYRTTDTSDIRSNLLFGTVVEPSGQGESVPVTKTALLRVDRPFDLKEHASSVLFCGTKVIQTRYYNNEPVKALVLRTGYNTSKGQLVRSILYPVPADFKFDRDSYKFIIILACIATIGLAYTVALKTGTLTEDGLDMWGVVAVSGASKPPRLGRPQRDPRQLNELHPLKLGMATCHSLTLLDDELAGDPLDLKSTGWVLEEPDIPEHSNYEILTPTIVKPRKTANIDVDDIHLPLEVGIVQQHQFVSSLQRASVVTRVLGEDVLRVYTKGAPEMLRTLCIPETVPDNLYEVLNSYAEKGYRVIAVATRVLEGTTF</sequence>
<dbReference type="Gene3D" id="3.40.1110.10">
    <property type="entry name" value="Calcium-transporting ATPase, cytoplasmic domain N"/>
    <property type="match status" value="1"/>
</dbReference>
<keyword evidence="7" id="KW-1278">Translocase</keyword>
<comment type="subcellular location">
    <subcellularLocation>
        <location evidence="1">Membrane</location>
        <topology evidence="1">Multi-pass membrane protein</topology>
    </subcellularLocation>
</comment>
<dbReference type="GO" id="GO:0006874">
    <property type="term" value="P:intracellular calcium ion homeostasis"/>
    <property type="evidence" value="ECO:0007669"/>
    <property type="project" value="TreeGrafter"/>
</dbReference>
<dbReference type="GO" id="GO:0019829">
    <property type="term" value="F:ATPase-coupled monoatomic cation transmembrane transporter activity"/>
    <property type="evidence" value="ECO:0007669"/>
    <property type="project" value="TreeGrafter"/>
</dbReference>
<accession>A0A922S8C0</accession>
<dbReference type="GO" id="GO:0016020">
    <property type="term" value="C:membrane"/>
    <property type="evidence" value="ECO:0007669"/>
    <property type="project" value="UniProtKB-SubCell"/>
</dbReference>
<keyword evidence="9" id="KW-0812">Transmembrane</keyword>
<dbReference type="PANTHER" id="PTHR45630">
    <property type="entry name" value="CATION-TRANSPORTING ATPASE-RELATED"/>
    <property type="match status" value="1"/>
</dbReference>
<evidence type="ECO:0000256" key="1">
    <source>
        <dbReference type="ARBA" id="ARBA00004141"/>
    </source>
</evidence>
<comment type="catalytic activity">
    <reaction evidence="8">
        <text>ATP + H2O = ADP + phosphate + H(+)</text>
        <dbReference type="Rhea" id="RHEA:13065"/>
        <dbReference type="ChEBI" id="CHEBI:15377"/>
        <dbReference type="ChEBI" id="CHEBI:15378"/>
        <dbReference type="ChEBI" id="CHEBI:30616"/>
        <dbReference type="ChEBI" id="CHEBI:43474"/>
        <dbReference type="ChEBI" id="CHEBI:456216"/>
    </reaction>
</comment>
<keyword evidence="9" id="KW-1133">Transmembrane helix</keyword>
<dbReference type="SUPFAM" id="SSF81653">
    <property type="entry name" value="Calcium ATPase, transduction domain A"/>
    <property type="match status" value="1"/>
</dbReference>
<keyword evidence="9" id="KW-0472">Membrane</keyword>
<dbReference type="GO" id="GO:0005524">
    <property type="term" value="F:ATP binding"/>
    <property type="evidence" value="ECO:0007669"/>
    <property type="project" value="UniProtKB-KW"/>
</dbReference>
<dbReference type="PANTHER" id="PTHR45630:SF8">
    <property type="entry name" value="CATION-TRANSPORTING ATPASE"/>
    <property type="match status" value="1"/>
</dbReference>
<evidence type="ECO:0000256" key="8">
    <source>
        <dbReference type="ARBA" id="ARBA00049360"/>
    </source>
</evidence>
<dbReference type="AlphaFoldDB" id="A0A922S8C0"/>
<dbReference type="EMBL" id="JACEFF010000922">
    <property type="protein sequence ID" value="KAH9628247.1"/>
    <property type="molecule type" value="Genomic_DNA"/>
</dbReference>
<dbReference type="InterPro" id="IPR008250">
    <property type="entry name" value="ATPase_P-typ_transduc_dom_A_sf"/>
</dbReference>
<dbReference type="SUPFAM" id="SSF81660">
    <property type="entry name" value="Metal cation-transporting ATPase, ATP-binding domain N"/>
    <property type="match status" value="1"/>
</dbReference>
<protein>
    <submittedName>
        <fullName evidence="10">Uncharacterized protein</fullName>
    </submittedName>
</protein>
<evidence type="ECO:0000256" key="4">
    <source>
        <dbReference type="ARBA" id="ARBA00022741"/>
    </source>
</evidence>
<evidence type="ECO:0000256" key="2">
    <source>
        <dbReference type="ARBA" id="ARBA00022553"/>
    </source>
</evidence>
<evidence type="ECO:0000256" key="5">
    <source>
        <dbReference type="ARBA" id="ARBA00022840"/>
    </source>
</evidence>
<organism evidence="10 11">
    <name type="scientific">Spodoptera exigua</name>
    <name type="common">Beet armyworm</name>
    <name type="synonym">Noctua fulgens</name>
    <dbReference type="NCBI Taxonomy" id="7107"/>
    <lineage>
        <taxon>Eukaryota</taxon>
        <taxon>Metazoa</taxon>
        <taxon>Ecdysozoa</taxon>
        <taxon>Arthropoda</taxon>
        <taxon>Hexapoda</taxon>
        <taxon>Insecta</taxon>
        <taxon>Pterygota</taxon>
        <taxon>Neoptera</taxon>
        <taxon>Endopterygota</taxon>
        <taxon>Lepidoptera</taxon>
        <taxon>Glossata</taxon>
        <taxon>Ditrysia</taxon>
        <taxon>Noctuoidea</taxon>
        <taxon>Noctuidae</taxon>
        <taxon>Amphipyrinae</taxon>
        <taxon>Spodoptera</taxon>
    </lineage>
</organism>
<dbReference type="GO" id="GO:0046872">
    <property type="term" value="F:metal ion binding"/>
    <property type="evidence" value="ECO:0007669"/>
    <property type="project" value="UniProtKB-KW"/>
</dbReference>
<evidence type="ECO:0000313" key="11">
    <source>
        <dbReference type="Proteomes" id="UP000814243"/>
    </source>
</evidence>
<evidence type="ECO:0000256" key="9">
    <source>
        <dbReference type="SAM" id="Phobius"/>
    </source>
</evidence>
<keyword evidence="6" id="KW-0460">Magnesium</keyword>
<name>A0A922S8C0_SPOEX</name>
<proteinExistence type="predicted"/>
<evidence type="ECO:0000313" key="10">
    <source>
        <dbReference type="EMBL" id="KAH9628247.1"/>
    </source>
</evidence>
<dbReference type="Proteomes" id="UP000814243">
    <property type="component" value="Unassembled WGS sequence"/>
</dbReference>
<dbReference type="GO" id="GO:0015203">
    <property type="term" value="F:polyamine transmembrane transporter activity"/>
    <property type="evidence" value="ECO:0007669"/>
    <property type="project" value="TreeGrafter"/>
</dbReference>
<keyword evidence="3" id="KW-0479">Metal-binding</keyword>
<keyword evidence="5" id="KW-0067">ATP-binding</keyword>
<evidence type="ECO:0000256" key="3">
    <source>
        <dbReference type="ARBA" id="ARBA00022723"/>
    </source>
</evidence>
<evidence type="ECO:0000256" key="6">
    <source>
        <dbReference type="ARBA" id="ARBA00022842"/>
    </source>
</evidence>
<keyword evidence="2" id="KW-0597">Phosphoprotein</keyword>
<gene>
    <name evidence="10" type="ORF">HF086_006724</name>
</gene>
<dbReference type="InterPro" id="IPR006544">
    <property type="entry name" value="P-type_TPase_V"/>
</dbReference>
<dbReference type="Gene3D" id="2.70.150.10">
    <property type="entry name" value="Calcium-transporting ATPase, cytoplasmic transduction domain A"/>
    <property type="match status" value="1"/>
</dbReference>
<feature type="transmembrane region" description="Helical" evidence="9">
    <location>
        <begin position="107"/>
        <end position="125"/>
    </location>
</feature>
<reference evidence="10" key="1">
    <citation type="journal article" date="2021" name="G3 (Bethesda)">
        <title>Genome and transcriptome analysis of the beet armyworm Spodoptera exigua reveals targets for pest control. .</title>
        <authorList>
            <person name="Simon S."/>
            <person name="Breeschoten T."/>
            <person name="Jansen H.J."/>
            <person name="Dirks R.P."/>
            <person name="Schranz M.E."/>
            <person name="Ros V.I.D."/>
        </authorList>
    </citation>
    <scope>NUCLEOTIDE SEQUENCE</scope>
    <source>
        <strain evidence="10">TB_SE_WUR_2020</strain>
    </source>
</reference>
<evidence type="ECO:0000256" key="7">
    <source>
        <dbReference type="ARBA" id="ARBA00022967"/>
    </source>
</evidence>
<comment type="caution">
    <text evidence="10">The sequence shown here is derived from an EMBL/GenBank/DDBJ whole genome shotgun (WGS) entry which is preliminary data.</text>
</comment>